<feature type="compositionally biased region" description="Basic and acidic residues" evidence="1">
    <location>
        <begin position="904"/>
        <end position="926"/>
    </location>
</feature>
<feature type="region of interest" description="Disordered" evidence="1">
    <location>
        <begin position="835"/>
        <end position="926"/>
    </location>
</feature>
<feature type="compositionally biased region" description="Basic and acidic residues" evidence="1">
    <location>
        <begin position="838"/>
        <end position="859"/>
    </location>
</feature>
<keyword evidence="2" id="KW-0812">Transmembrane</keyword>
<comment type="caution">
    <text evidence="3">The sequence shown here is derived from an EMBL/GenBank/DDBJ whole genome shotgun (WGS) entry which is preliminary data.</text>
</comment>
<feature type="compositionally biased region" description="Basic residues" evidence="1">
    <location>
        <begin position="433"/>
        <end position="445"/>
    </location>
</feature>
<name>A0AAV1Y2C2_LUPLU</name>
<feature type="region of interest" description="Disordered" evidence="1">
    <location>
        <begin position="242"/>
        <end position="311"/>
    </location>
</feature>
<dbReference type="PANTHER" id="PTHR34059">
    <property type="entry name" value="EXPRESSED PROTEIN"/>
    <property type="match status" value="1"/>
</dbReference>
<feature type="region of interest" description="Disordered" evidence="1">
    <location>
        <begin position="429"/>
        <end position="455"/>
    </location>
</feature>
<dbReference type="AlphaFoldDB" id="A0AAV1Y2C2"/>
<feature type="transmembrane region" description="Helical" evidence="2">
    <location>
        <begin position="29"/>
        <end position="49"/>
    </location>
</feature>
<feature type="region of interest" description="Disordered" evidence="1">
    <location>
        <begin position="647"/>
        <end position="675"/>
    </location>
</feature>
<dbReference type="PANTHER" id="PTHR34059:SF6">
    <property type="entry name" value="DUF4408 DOMAIN-CONTAINING PROTEIN"/>
    <property type="match status" value="1"/>
</dbReference>
<reference evidence="3 4" key="1">
    <citation type="submission" date="2024-03" db="EMBL/GenBank/DDBJ databases">
        <authorList>
            <person name="Martinez-Hernandez J."/>
        </authorList>
    </citation>
    <scope>NUCLEOTIDE SEQUENCE [LARGE SCALE GENOMIC DNA]</scope>
</reference>
<evidence type="ECO:0000256" key="2">
    <source>
        <dbReference type="SAM" id="Phobius"/>
    </source>
</evidence>
<evidence type="ECO:0000256" key="1">
    <source>
        <dbReference type="SAM" id="MobiDB-lite"/>
    </source>
</evidence>
<dbReference type="Pfam" id="PF05553">
    <property type="entry name" value="DUF761"/>
    <property type="match status" value="1"/>
</dbReference>
<gene>
    <name evidence="3" type="ORF">LLUT_LOCUS29211</name>
</gene>
<dbReference type="Proteomes" id="UP001497480">
    <property type="component" value="Unassembled WGS sequence"/>
</dbReference>
<dbReference type="InterPro" id="IPR008480">
    <property type="entry name" value="DUF761_pln"/>
</dbReference>
<proteinExistence type="predicted"/>
<keyword evidence="4" id="KW-1185">Reference proteome</keyword>
<feature type="region of interest" description="Disordered" evidence="1">
    <location>
        <begin position="791"/>
        <end position="819"/>
    </location>
</feature>
<keyword evidence="2" id="KW-0472">Membrane</keyword>
<feature type="transmembrane region" description="Helical" evidence="2">
    <location>
        <begin position="61"/>
        <end position="83"/>
    </location>
</feature>
<feature type="compositionally biased region" description="Low complexity" evidence="1">
    <location>
        <begin position="247"/>
        <end position="258"/>
    </location>
</feature>
<sequence>MADPSPYTTKTHFPFSTIQPKPINKSKSFSHFIFKVLFFTLFVIAVSLFPSQAPYFVNQTLFTKFWELIHLLFIGIAVAYGLFSTRNVEHEIIEIETESSVVAGSASYVSKMFPVWTNFNENGNTFGFDEKSVMHSLNPPQCLDRGQEGFVCHTNGGNVGIFDEQYNTRLPISMDNFDCSVEFDATNVVQAWNSENYQSEPVVVLSQPCYTIGEHGEVVGYKSLGLPVRSLRSVSGGVDGVKHSNEIDSSSGSRGSCMGREREFGDIDPSNSGKKFNDASVVGASASPIRWRSRSRKTREKGCGNVTRPMHIRPHSVDETKFEAMSSTSLRSTTPFSSHIAAYSSLNSTSSENMNFLEVELGKEETSYVPASEKMNFQEEDLRQMNTSFVPASENMNFDEEDFRQSETWYMPGSENMSFQEVDSGNKIFRGSSSRKGRMATKGKHAYGSYPSQFRPMSIDETQVGSLTSRSFQSMGSFSPHPSMYSSFDSSTSDNMNFQDEYIEQKKTPHVHTSESVNFQEEDMGQKKTFYVHASENVNFQEENLKQRKSRYVHASENMNFQQEDMRPKKNFYVHDSENANFQEENLRQRKTSYVPAFENMSFQEEDMGRKKTFYVHASENMNFQEEKTGQKNTSFVPASENMNFQEVDLRKISREPSSRNGSRETKQKPVAVSHPSHFRPMLVDATPYEEGSMNFEEEILGQKNTCYVPGSENMNFEEEDLGKKISKGPSSRNGRMEGKSAAVCHPSHFKPMTVDEAQFDSLTSHSFQSMGSFSSRTSLCSSASSENMNLANDGFGEKKSSNGSSSSSPLPPATMNHARGYSNESLLQDDIQSNLSDDLRDINETRDEDPRGNKESRMHVFLSDSEKPASLPKTPSRGKSVRTRRASGLSSGQIKIGEVSTKQNEEKFEKKPNNVEAVSTRKDKMKSGEPDLIMKVTSNKTPDYFSPPKPDVTLVNLHKTDKQEPSKNVSKEDSDIELENIQLSSDEDVVSGHVNDSGLDSEVDKKASEFIAKFKAQIRLQKMGSVDRSKLQKTTGNFVR</sequence>
<dbReference type="EMBL" id="CAXHTB010000021">
    <property type="protein sequence ID" value="CAL0328151.1"/>
    <property type="molecule type" value="Genomic_DNA"/>
</dbReference>
<organism evidence="3 4">
    <name type="scientific">Lupinus luteus</name>
    <name type="common">European yellow lupine</name>
    <dbReference type="NCBI Taxonomy" id="3873"/>
    <lineage>
        <taxon>Eukaryota</taxon>
        <taxon>Viridiplantae</taxon>
        <taxon>Streptophyta</taxon>
        <taxon>Embryophyta</taxon>
        <taxon>Tracheophyta</taxon>
        <taxon>Spermatophyta</taxon>
        <taxon>Magnoliopsida</taxon>
        <taxon>eudicotyledons</taxon>
        <taxon>Gunneridae</taxon>
        <taxon>Pentapetalae</taxon>
        <taxon>rosids</taxon>
        <taxon>fabids</taxon>
        <taxon>Fabales</taxon>
        <taxon>Fabaceae</taxon>
        <taxon>Papilionoideae</taxon>
        <taxon>50 kb inversion clade</taxon>
        <taxon>genistoids sensu lato</taxon>
        <taxon>core genistoids</taxon>
        <taxon>Genisteae</taxon>
        <taxon>Lupinus</taxon>
    </lineage>
</organism>
<evidence type="ECO:0000313" key="3">
    <source>
        <dbReference type="EMBL" id="CAL0328151.1"/>
    </source>
</evidence>
<feature type="compositionally biased region" description="Basic and acidic residues" evidence="1">
    <location>
        <begin position="648"/>
        <end position="668"/>
    </location>
</feature>
<evidence type="ECO:0000313" key="4">
    <source>
        <dbReference type="Proteomes" id="UP001497480"/>
    </source>
</evidence>
<protein>
    <submittedName>
        <fullName evidence="3">Uncharacterized protein</fullName>
    </submittedName>
</protein>
<accession>A0AAV1Y2C2</accession>
<keyword evidence="2" id="KW-1133">Transmembrane helix</keyword>